<proteinExistence type="inferred from homology"/>
<dbReference type="Proteomes" id="UP001056209">
    <property type="component" value="Chromosome"/>
</dbReference>
<evidence type="ECO:0000259" key="11">
    <source>
        <dbReference type="Pfam" id="PF17946"/>
    </source>
</evidence>
<dbReference type="InterPro" id="IPR013986">
    <property type="entry name" value="DExx_box_DNA_helicase_dom_sf"/>
</dbReference>
<feature type="domain" description="RecC C-terminal" evidence="11">
    <location>
        <begin position="844"/>
        <end position="1058"/>
    </location>
</feature>
<dbReference type="GO" id="GO:0008854">
    <property type="term" value="F:exodeoxyribonuclease V activity"/>
    <property type="evidence" value="ECO:0007669"/>
    <property type="project" value="InterPro"/>
</dbReference>
<keyword evidence="9 10" id="KW-0234">DNA repair</keyword>
<evidence type="ECO:0000313" key="13">
    <source>
        <dbReference type="Proteomes" id="UP001056209"/>
    </source>
</evidence>
<gene>
    <name evidence="10 12" type="primary">recC</name>
    <name evidence="12" type="ORF">M9393_01885</name>
</gene>
<keyword evidence="2 10" id="KW-0547">Nucleotide-binding</keyword>
<evidence type="ECO:0000256" key="7">
    <source>
        <dbReference type="ARBA" id="ARBA00022840"/>
    </source>
</evidence>
<dbReference type="GO" id="GO:0005524">
    <property type="term" value="F:ATP binding"/>
    <property type="evidence" value="ECO:0007669"/>
    <property type="project" value="UniProtKB-UniRule"/>
</dbReference>
<dbReference type="EMBL" id="CP097753">
    <property type="protein sequence ID" value="URJ27928.1"/>
    <property type="molecule type" value="Genomic_DNA"/>
</dbReference>
<evidence type="ECO:0000256" key="8">
    <source>
        <dbReference type="ARBA" id="ARBA00023125"/>
    </source>
</evidence>
<accession>A0A9Q8TWM2</accession>
<evidence type="ECO:0000256" key="3">
    <source>
        <dbReference type="ARBA" id="ARBA00022763"/>
    </source>
</evidence>
<dbReference type="NCBIfam" id="TIGR01450">
    <property type="entry name" value="recC"/>
    <property type="match status" value="1"/>
</dbReference>
<dbReference type="CDD" id="cd22353">
    <property type="entry name" value="RecC_C-like"/>
    <property type="match status" value="1"/>
</dbReference>
<dbReference type="SUPFAM" id="SSF52540">
    <property type="entry name" value="P-loop containing nucleoside triphosphate hydrolases"/>
    <property type="match status" value="2"/>
</dbReference>
<dbReference type="Pfam" id="PF04257">
    <property type="entry name" value="Exonuc_V_gamma"/>
    <property type="match status" value="1"/>
</dbReference>
<dbReference type="PIRSF" id="PIRSF000980">
    <property type="entry name" value="RecC"/>
    <property type="match status" value="1"/>
</dbReference>
<organism evidence="12 13">
    <name type="scientific">Candidatus Blochmannia vicinus</name>
    <name type="common">nom. nud.</name>
    <dbReference type="NCBI Taxonomy" id="251540"/>
    <lineage>
        <taxon>Bacteria</taxon>
        <taxon>Pseudomonadati</taxon>
        <taxon>Pseudomonadota</taxon>
        <taxon>Gammaproteobacteria</taxon>
        <taxon>Enterobacterales</taxon>
        <taxon>Enterobacteriaceae</taxon>
        <taxon>ant endosymbionts</taxon>
        <taxon>Candidatus Blochmanniella</taxon>
    </lineage>
</organism>
<keyword evidence="1 10" id="KW-0540">Nuclease</keyword>
<reference evidence="12" key="1">
    <citation type="submission" date="2022-05" db="EMBL/GenBank/DDBJ databases">
        <title>Impact of host demography and evolutionary history on endosymbiont molecular evolution: a test in carpenter ants (Genus Camponotus) and their Blochmannia endosymbionts.</title>
        <authorList>
            <person name="Manthey J.D."/>
            <person name="Giron J.C."/>
            <person name="Hruska J.P."/>
        </authorList>
    </citation>
    <scope>NUCLEOTIDE SEQUENCE</scope>
    <source>
        <strain evidence="12">C-039</strain>
    </source>
</reference>
<evidence type="ECO:0000256" key="10">
    <source>
        <dbReference type="HAMAP-Rule" id="MF_01486"/>
    </source>
</evidence>
<dbReference type="GO" id="GO:0009338">
    <property type="term" value="C:exodeoxyribonuclease V complex"/>
    <property type="evidence" value="ECO:0007669"/>
    <property type="project" value="InterPro"/>
</dbReference>
<evidence type="ECO:0000256" key="9">
    <source>
        <dbReference type="ARBA" id="ARBA00023204"/>
    </source>
</evidence>
<dbReference type="Gene3D" id="1.10.10.160">
    <property type="match status" value="1"/>
</dbReference>
<keyword evidence="6 10" id="KW-0269">Exonuclease</keyword>
<dbReference type="Gene3D" id="3.40.50.300">
    <property type="entry name" value="P-loop containing nucleotide triphosphate hydrolases"/>
    <property type="match status" value="2"/>
</dbReference>
<comment type="miscellaneous">
    <text evidence="10">In the RecBCD complex, RecB has a slow 3'-5' helicase, an exonuclease activity and loads RecA onto ssDNA, RecD has a fast 5'-3' helicase activity, while RecC stimulates the ATPase and processivity of the RecB helicase and contributes to recognition of the Chi site.</text>
</comment>
<keyword evidence="3 10" id="KW-0227">DNA damage</keyword>
<keyword evidence="5 10" id="KW-0347">Helicase</keyword>
<evidence type="ECO:0000313" key="12">
    <source>
        <dbReference type="EMBL" id="URJ27928.1"/>
    </source>
</evidence>
<evidence type="ECO:0000256" key="6">
    <source>
        <dbReference type="ARBA" id="ARBA00022839"/>
    </source>
</evidence>
<sequence length="1133" mass="133385">MFTIYHSNQANLFKKLLINIMSNKLLSNPMQSEIILTEHSVIDQWIQIELANHFGVACNITFMTLTSFIQKNIVHNITSDDSIINNFSRSIMYWKFMKILSQTQIKKDCPIIDKYLNHDVNQQKISQLSEQLVNLFTQYLIYRPDWLNNWQSHKIIDDLDNTHQIWQSKIWRCFLENTQYNQQAPKNNINPLQHCIYFLKNVKKINWNLPSRIFIFGITSIPPIYWKILKFLSYHIDIYLWFINPCCHNPDDISDQNSYVAKQQKNQLYSNNSSLHSSLSLPTHIYSHNNYTNVNHPLLNSWSNTARNTLLLFTQLKNKIELKSFTIPKKDSVLHIIQKDILEFHNCKTNTQTHNNIPTLKSRQRYILAPTDQSITCHVCHSIQREIEVLHNNLLLMITNDPLLTPGDIIVMAADIHRYAPAIQTIFNNTQGRHLPFNIANNHKKITHPIISTFLNILNIPSSRFTSEEVLSFLTVPSVAARFNINKEEIELLSQWIVKSGIRWGLDNFTMHNFNCPITNQNTWSFGLTRMLLGYAIKTQNKTWETISPYDDTTIREHTNIIGQLGEFLTTLKKWRDRLNHSYTLKKWKFYLKEIIDDFFYYDHLNTSKDNKILLLLKDCCRNILESGIQAKYTQAVSITALREKLCYKLHQNKIIHRFIPNVINFCDITPAFCISCKVVCFLGMNDNLFPRNTILPDFNLIPKNPRKNDNNMYETDCYSFLLALLIAQERIYISFIEHSIYDNTTNYPSSLINELFEYIALNFCLEESKNIEIDINIKYIRQRLCQWHNPFPFSPENFNPNSDKQSFAKEWLPTLNTNTSNSPALYPNFNTSLPHCAIKKIIFQDLYNFYRHPVRMWFQKRLNVFFDQNTLKLLNDEPFSVDGLDRYKLNTRLINYLIHDKNINELYYSICASGILPYGAFGELFWEKQHSKMAMLANQIKEHHRIEKHNLDIYLVFDTIELVGQLTTVQKNGLIRWKTQYLSMTDILLLWLEHITYCAIGGKGDSRLFGVDDVWHFPNFSEPHAKKLLLILILGYCTGINTPILLLYQSGGAWMNHVFNWDTRTISSNPSCQKKACRKLIQIWKGTKYSLFRESHDPYLRKIIPFDLNAEYIEKITKTAEHYFLNFMKYRK</sequence>
<evidence type="ECO:0000256" key="5">
    <source>
        <dbReference type="ARBA" id="ARBA00022806"/>
    </source>
</evidence>
<dbReference type="GO" id="GO:0003678">
    <property type="term" value="F:DNA helicase activity"/>
    <property type="evidence" value="ECO:0007669"/>
    <property type="project" value="UniProtKB-UniRule"/>
</dbReference>
<dbReference type="SUPFAM" id="SSF52980">
    <property type="entry name" value="Restriction endonuclease-like"/>
    <property type="match status" value="1"/>
</dbReference>
<evidence type="ECO:0000256" key="4">
    <source>
        <dbReference type="ARBA" id="ARBA00022801"/>
    </source>
</evidence>
<dbReference type="PANTHER" id="PTHR30591:SF1">
    <property type="entry name" value="RECBCD ENZYME SUBUNIT RECC"/>
    <property type="match status" value="1"/>
</dbReference>
<dbReference type="GO" id="GO:0003677">
    <property type="term" value="F:DNA binding"/>
    <property type="evidence" value="ECO:0007669"/>
    <property type="project" value="UniProtKB-UniRule"/>
</dbReference>
<comment type="similarity">
    <text evidence="10">Belongs to the RecC family.</text>
</comment>
<dbReference type="InterPro" id="IPR027417">
    <property type="entry name" value="P-loop_NTPase"/>
</dbReference>
<dbReference type="Pfam" id="PF17946">
    <property type="entry name" value="RecC_C"/>
    <property type="match status" value="1"/>
</dbReference>
<dbReference type="InterPro" id="IPR041500">
    <property type="entry name" value="RecC_C"/>
</dbReference>
<keyword evidence="4 10" id="KW-0378">Hydrolase</keyword>
<dbReference type="InterPro" id="IPR011335">
    <property type="entry name" value="Restrct_endonuc-II-like"/>
</dbReference>
<dbReference type="HAMAP" id="MF_01486">
    <property type="entry name" value="RecC"/>
    <property type="match status" value="1"/>
</dbReference>
<dbReference type="InterPro" id="IPR006697">
    <property type="entry name" value="RecC"/>
</dbReference>
<dbReference type="Gene3D" id="3.40.50.10930">
    <property type="match status" value="1"/>
</dbReference>
<keyword evidence="8 10" id="KW-0238">DNA-binding</keyword>
<comment type="function">
    <text evidence="10">A helicase/nuclease that prepares dsDNA breaks (DSB) for recombinational DNA repair. Binds to DSBs and unwinds DNA via a highly rapid and processive ATP-dependent bidirectional helicase activity. Unwinds dsDNA until it encounters a Chi (crossover hotspot instigator) sequence from the 3' direction. Cuts ssDNA a few nucleotides 3' to the Chi site. The properties and activities of the enzyme are changed at Chi. The Chi-altered holoenzyme produces a long 3'-ssDNA overhang and facilitates RecA-binding to the ssDNA for homologous DNA recombination and repair. Holoenzyme degrades any linearized DNA that is unable to undergo homologous recombination. In the holoenzyme this subunit recognizes the wild-type Chi sequence, and when added to isolated RecB increases its ATP-dependent helicase processivity.</text>
</comment>
<dbReference type="RefSeq" id="WP_250248305.1">
    <property type="nucleotide sequence ID" value="NZ_CP097753.1"/>
</dbReference>
<comment type="subunit">
    <text evidence="10">Heterotrimer of RecB, RecC and RecD. All subunits contribute to DNA-binding.</text>
</comment>
<dbReference type="PANTHER" id="PTHR30591">
    <property type="entry name" value="RECBCD ENZYME SUBUNIT RECC"/>
    <property type="match status" value="1"/>
</dbReference>
<evidence type="ECO:0000256" key="2">
    <source>
        <dbReference type="ARBA" id="ARBA00022741"/>
    </source>
</evidence>
<evidence type="ECO:0000256" key="1">
    <source>
        <dbReference type="ARBA" id="ARBA00022722"/>
    </source>
</evidence>
<dbReference type="Gene3D" id="1.10.10.990">
    <property type="match status" value="1"/>
</dbReference>
<keyword evidence="7 10" id="KW-0067">ATP-binding</keyword>
<dbReference type="GO" id="GO:0000724">
    <property type="term" value="P:double-strand break repair via homologous recombination"/>
    <property type="evidence" value="ECO:0007669"/>
    <property type="project" value="UniProtKB-UniRule"/>
</dbReference>
<name>A0A9Q8TWM2_9ENTR</name>
<dbReference type="AlphaFoldDB" id="A0A9Q8TWM2"/>
<protein>
    <recommendedName>
        <fullName evidence="10">RecBCD enzyme subunit RecC</fullName>
    </recommendedName>
    <alternativeName>
        <fullName evidence="10">Exonuclease V subunit RecC</fullName>
        <shortName evidence="10">ExoV subunit RecC</shortName>
    </alternativeName>
    <alternativeName>
        <fullName evidence="10">Helicase/nuclease RecBCD subunit RecC</fullName>
    </alternativeName>
</protein>